<dbReference type="Proteomes" id="UP000284220">
    <property type="component" value="Unassembled WGS sequence"/>
</dbReference>
<proteinExistence type="predicted"/>
<accession>A0A414S6E5</accession>
<dbReference type="RefSeq" id="WP_118198253.1">
    <property type="nucleotide sequence ID" value="NZ_JBBNFJ010000004.1"/>
</dbReference>
<evidence type="ECO:0000313" key="1">
    <source>
        <dbReference type="EMBL" id="RHG12750.1"/>
    </source>
</evidence>
<comment type="caution">
    <text evidence="1">The sequence shown here is derived from an EMBL/GenBank/DDBJ whole genome shotgun (WGS) entry which is preliminary data.</text>
</comment>
<dbReference type="EMBL" id="QRHZ01000028">
    <property type="protein sequence ID" value="RHG12750.1"/>
    <property type="molecule type" value="Genomic_DNA"/>
</dbReference>
<sequence length="102" mass="11563">MKKIINGKKYDTATARLVGKWLYGNGKRDFYLQHEKLFCKKTGEYFLHAKGGPLSVYRTYSGSNSWGGGEVIIPYTLGEAQKWAMEHMDGDAYEAEFGVVEE</sequence>
<evidence type="ECO:0000313" key="2">
    <source>
        <dbReference type="Proteomes" id="UP000284220"/>
    </source>
</evidence>
<organism evidence="1 2">
    <name type="scientific">Blautia obeum</name>
    <dbReference type="NCBI Taxonomy" id="40520"/>
    <lineage>
        <taxon>Bacteria</taxon>
        <taxon>Bacillati</taxon>
        <taxon>Bacillota</taxon>
        <taxon>Clostridia</taxon>
        <taxon>Lachnospirales</taxon>
        <taxon>Lachnospiraceae</taxon>
        <taxon>Blautia</taxon>
    </lineage>
</organism>
<reference evidence="1 2" key="1">
    <citation type="submission" date="2018-08" db="EMBL/GenBank/DDBJ databases">
        <title>A genome reference for cultivated species of the human gut microbiota.</title>
        <authorList>
            <person name="Zou Y."/>
            <person name="Xue W."/>
            <person name="Luo G."/>
        </authorList>
    </citation>
    <scope>NUCLEOTIDE SEQUENCE [LARGE SCALE GENOMIC DNA]</scope>
    <source>
        <strain evidence="1 2">AM22-9LB</strain>
    </source>
</reference>
<name>A0A414S6E5_9FIRM</name>
<dbReference type="AlphaFoldDB" id="A0A414S6E5"/>
<gene>
    <name evidence="1" type="ORF">DW272_18240</name>
</gene>
<protein>
    <submittedName>
        <fullName evidence="1">Uncharacterized protein</fullName>
    </submittedName>
</protein>